<evidence type="ECO:0000259" key="3">
    <source>
        <dbReference type="PROSITE" id="PS50977"/>
    </source>
</evidence>
<dbReference type="InterPro" id="IPR001647">
    <property type="entry name" value="HTH_TetR"/>
</dbReference>
<dbReference type="Gene3D" id="1.10.357.10">
    <property type="entry name" value="Tetracycline Repressor, domain 2"/>
    <property type="match status" value="1"/>
</dbReference>
<protein>
    <recommendedName>
        <fullName evidence="3">HTH tetR-type domain-containing protein</fullName>
    </recommendedName>
</protein>
<evidence type="ECO:0000313" key="5">
    <source>
        <dbReference type="Proteomes" id="UP000019141"/>
    </source>
</evidence>
<feature type="DNA-binding region" description="H-T-H motif" evidence="2">
    <location>
        <begin position="11"/>
        <end position="30"/>
    </location>
</feature>
<organism evidence="4 5">
    <name type="scientific">Entotheonella factor</name>
    <dbReference type="NCBI Taxonomy" id="1429438"/>
    <lineage>
        <taxon>Bacteria</taxon>
        <taxon>Pseudomonadati</taxon>
        <taxon>Nitrospinota/Tectimicrobiota group</taxon>
        <taxon>Candidatus Tectimicrobiota</taxon>
        <taxon>Candidatus Entotheonellia</taxon>
        <taxon>Candidatus Entotheonellales</taxon>
        <taxon>Candidatus Entotheonellaceae</taxon>
        <taxon>Candidatus Entotheonella</taxon>
    </lineage>
</organism>
<dbReference type="PROSITE" id="PS50977">
    <property type="entry name" value="HTH_TETR_2"/>
    <property type="match status" value="1"/>
</dbReference>
<keyword evidence="1 2" id="KW-0238">DNA-binding</keyword>
<dbReference type="AlphaFoldDB" id="W4LMD4"/>
<dbReference type="Pfam" id="PF00440">
    <property type="entry name" value="TetR_N"/>
    <property type="match status" value="1"/>
</dbReference>
<dbReference type="SUPFAM" id="SSF46689">
    <property type="entry name" value="Homeodomain-like"/>
    <property type="match status" value="1"/>
</dbReference>
<dbReference type="InterPro" id="IPR009057">
    <property type="entry name" value="Homeodomain-like_sf"/>
</dbReference>
<evidence type="ECO:0000256" key="2">
    <source>
        <dbReference type="PROSITE-ProRule" id="PRU00335"/>
    </source>
</evidence>
<evidence type="ECO:0000256" key="1">
    <source>
        <dbReference type="ARBA" id="ARBA00023125"/>
    </source>
</evidence>
<gene>
    <name evidence="4" type="ORF">ETSY1_18395</name>
</gene>
<reference evidence="4 5" key="1">
    <citation type="journal article" date="2014" name="Nature">
        <title>An environmental bacterial taxon with a large and distinct metabolic repertoire.</title>
        <authorList>
            <person name="Wilson M.C."/>
            <person name="Mori T."/>
            <person name="Ruckert C."/>
            <person name="Uria A.R."/>
            <person name="Helf M.J."/>
            <person name="Takada K."/>
            <person name="Gernert C."/>
            <person name="Steffens U.A."/>
            <person name="Heycke N."/>
            <person name="Schmitt S."/>
            <person name="Rinke C."/>
            <person name="Helfrich E.J."/>
            <person name="Brachmann A.O."/>
            <person name="Gurgui C."/>
            <person name="Wakimoto T."/>
            <person name="Kracht M."/>
            <person name="Crusemann M."/>
            <person name="Hentschel U."/>
            <person name="Abe I."/>
            <person name="Matsunaga S."/>
            <person name="Kalinowski J."/>
            <person name="Takeyama H."/>
            <person name="Piel J."/>
        </authorList>
    </citation>
    <scope>NUCLEOTIDE SEQUENCE [LARGE SCALE GENOMIC DNA]</scope>
    <source>
        <strain evidence="5">TSY1</strain>
    </source>
</reference>
<feature type="domain" description="HTH tetR-type" evidence="3">
    <location>
        <begin position="1"/>
        <end position="48"/>
    </location>
</feature>
<accession>W4LMD4</accession>
<dbReference type="Gene3D" id="1.10.10.60">
    <property type="entry name" value="Homeodomain-like"/>
    <property type="match status" value="1"/>
</dbReference>
<name>W4LMD4_ENTF1</name>
<keyword evidence="5" id="KW-1185">Reference proteome</keyword>
<comment type="caution">
    <text evidence="4">The sequence shown here is derived from an EMBL/GenBank/DDBJ whole genome shotgun (WGS) entry which is preliminary data.</text>
</comment>
<dbReference type="Proteomes" id="UP000019141">
    <property type="component" value="Unassembled WGS sequence"/>
</dbReference>
<dbReference type="GO" id="GO:0003677">
    <property type="term" value="F:DNA binding"/>
    <property type="evidence" value="ECO:0007669"/>
    <property type="project" value="UniProtKB-UniRule"/>
</dbReference>
<evidence type="ECO:0000313" key="4">
    <source>
        <dbReference type="EMBL" id="ETW98521.1"/>
    </source>
</evidence>
<sequence>MLLEGGYLGLNMDRIAEAAEYSKGTIYQHFSCKEEVLNAICTQSLEQMADLFAQGNTFSGRTRERMIAIGEAYDLFVKLYPHHFQSSQILQTVSIREKTSEARQQRFEAVEHRCIGIVSGIIRDGLTQGDLVLPRWITPEQFTFGLWALSSGAHAIMAGKPLEDLGIERPHDTLYANYHIMLDGVGWQPLSHVWDYEQTRARIRKEVFRDAYRQLELG</sequence>
<dbReference type="EMBL" id="AZHW01000545">
    <property type="protein sequence ID" value="ETW98521.1"/>
    <property type="molecule type" value="Genomic_DNA"/>
</dbReference>
<proteinExistence type="predicted"/>
<dbReference type="HOGENOM" id="CLU_075824_0_0_7"/>